<name>A0A1Z8AV91_9FLAO</name>
<evidence type="ECO:0008006" key="4">
    <source>
        <dbReference type="Google" id="ProtNLM"/>
    </source>
</evidence>
<evidence type="ECO:0000313" key="3">
    <source>
        <dbReference type="Proteomes" id="UP000196102"/>
    </source>
</evidence>
<organism evidence="2 3">
    <name type="scientific">Nonlabens dokdonensis</name>
    <dbReference type="NCBI Taxonomy" id="328515"/>
    <lineage>
        <taxon>Bacteria</taxon>
        <taxon>Pseudomonadati</taxon>
        <taxon>Bacteroidota</taxon>
        <taxon>Flavobacteriia</taxon>
        <taxon>Flavobacteriales</taxon>
        <taxon>Flavobacteriaceae</taxon>
        <taxon>Nonlabens</taxon>
    </lineage>
</organism>
<proteinExistence type="predicted"/>
<accession>A0A1Z8AV91</accession>
<dbReference type="Gene3D" id="3.40.50.1110">
    <property type="entry name" value="SGNH hydrolase"/>
    <property type="match status" value="1"/>
</dbReference>
<comment type="caution">
    <text evidence="2">The sequence shown here is derived from an EMBL/GenBank/DDBJ whole genome shotgun (WGS) entry which is preliminary data.</text>
</comment>
<sequence length="535" mass="60250">MSFKEQKQFIYAFTIIAAGSILFFISKPYLPNKIFTKQLSANNIIVDSLMLEAIDIEEVEEEKEVVLQETLNKDSIHKTSEIDKTITPDDENKIKTAHTHPFSFIDIGSFNLDLTHEVDSLGKYILPKPKKLTSYSGKENLKHFFEKLYELEKSTEGNVRIAYYGDSMIDGDLIVQDFRSALQTRFGGRGVGFVPITSESARSRYSIKHYTSGNWNTKNFMKGRADSIPYGINGAVHFSQDSTAGIKFLASGIKNSYNLNSPRLYYGKGNPNGVIQIKIDKDSIKQTIKLNGTRSLNTATLTNKDIKKIKLEFTQSQGLPIYGVDFSNNSGVHVDGFSKRGNSGLPLSLLHTAQMKEFDKTLAYDLIILQFGANVLTRKSKNYTWYSNRMTKVVEHLKASFPEADILILGTADRGTKMENLIKTDSGVVKLLRSQQIYAANTNSAFMSLFHLMGGANTAQVWNAHKFMNNDYTHFSPRGSQKIGRMIYRDLMDDYDAFAKARSQQKEEIEQNLKEELAALPVSDSLKVKNDSLKN</sequence>
<dbReference type="InterPro" id="IPR036514">
    <property type="entry name" value="SGNH_hydro_sf"/>
</dbReference>
<keyword evidence="1" id="KW-1133">Transmembrane helix</keyword>
<keyword evidence="1" id="KW-0472">Membrane</keyword>
<dbReference type="Gene3D" id="2.60.120.1360">
    <property type="match status" value="1"/>
</dbReference>
<dbReference type="Proteomes" id="UP000196102">
    <property type="component" value="Unassembled WGS sequence"/>
</dbReference>
<evidence type="ECO:0000313" key="2">
    <source>
        <dbReference type="EMBL" id="OUS14257.1"/>
    </source>
</evidence>
<dbReference type="GO" id="GO:0016788">
    <property type="term" value="F:hydrolase activity, acting on ester bonds"/>
    <property type="evidence" value="ECO:0007669"/>
    <property type="project" value="UniProtKB-ARBA"/>
</dbReference>
<gene>
    <name evidence="2" type="ORF">A9Q93_08605</name>
</gene>
<feature type="transmembrane region" description="Helical" evidence="1">
    <location>
        <begin position="9"/>
        <end position="30"/>
    </location>
</feature>
<dbReference type="SUPFAM" id="SSF52266">
    <property type="entry name" value="SGNH hydrolase"/>
    <property type="match status" value="1"/>
</dbReference>
<reference evidence="3" key="1">
    <citation type="journal article" date="2017" name="Proc. Natl. Acad. Sci. U.S.A.">
        <title>Simulation of Deepwater Horizon oil plume reveals substrate specialization within a complex community of hydrocarbon-degraders.</title>
        <authorList>
            <person name="Hu P."/>
            <person name="Dubinsky E.A."/>
            <person name="Probst A.J."/>
            <person name="Wang J."/>
            <person name="Sieber C.M.K."/>
            <person name="Tom L.M."/>
            <person name="Gardinali P."/>
            <person name="Banfield J.F."/>
            <person name="Atlas R.M."/>
            <person name="Andersen G.L."/>
        </authorList>
    </citation>
    <scope>NUCLEOTIDE SEQUENCE [LARGE SCALE GENOMIC DNA]</scope>
</reference>
<keyword evidence="1" id="KW-0812">Transmembrane</keyword>
<dbReference type="EMBL" id="MAAX01000128">
    <property type="protein sequence ID" value="OUS14257.1"/>
    <property type="molecule type" value="Genomic_DNA"/>
</dbReference>
<dbReference type="AlphaFoldDB" id="A0A1Z8AV91"/>
<dbReference type="RefSeq" id="WP_303687012.1">
    <property type="nucleotide sequence ID" value="NZ_CAJXYO010000002.1"/>
</dbReference>
<protein>
    <recommendedName>
        <fullName evidence="4">Transmembrane protein</fullName>
    </recommendedName>
</protein>
<evidence type="ECO:0000256" key="1">
    <source>
        <dbReference type="SAM" id="Phobius"/>
    </source>
</evidence>